<comment type="subcellular location">
    <subcellularLocation>
        <location evidence="1">Membrane</location>
        <topology evidence="1">Multi-pass membrane protein</topology>
    </subcellularLocation>
</comment>
<evidence type="ECO:0000256" key="6">
    <source>
        <dbReference type="ARBA" id="ARBA00023136"/>
    </source>
</evidence>
<organism evidence="9 10">
    <name type="scientific">Coemansia asiatica</name>
    <dbReference type="NCBI Taxonomy" id="1052880"/>
    <lineage>
        <taxon>Eukaryota</taxon>
        <taxon>Fungi</taxon>
        <taxon>Fungi incertae sedis</taxon>
        <taxon>Zoopagomycota</taxon>
        <taxon>Kickxellomycotina</taxon>
        <taxon>Kickxellomycetes</taxon>
        <taxon>Kickxellales</taxon>
        <taxon>Kickxellaceae</taxon>
        <taxon>Coemansia</taxon>
    </lineage>
</organism>
<dbReference type="Gene3D" id="3.30.70.2330">
    <property type="match status" value="1"/>
</dbReference>
<comment type="caution">
    <text evidence="9">The sequence shown here is derived from an EMBL/GenBank/DDBJ whole genome shotgun (WGS) entry which is preliminary data.</text>
</comment>
<dbReference type="SMART" id="SM00910">
    <property type="entry name" value="HIRAN"/>
    <property type="match status" value="1"/>
</dbReference>
<proteinExistence type="predicted"/>
<evidence type="ECO:0000256" key="5">
    <source>
        <dbReference type="ARBA" id="ARBA00022989"/>
    </source>
</evidence>
<evidence type="ECO:0000256" key="7">
    <source>
        <dbReference type="SAM" id="MobiDB-lite"/>
    </source>
</evidence>
<evidence type="ECO:0000259" key="8">
    <source>
        <dbReference type="SMART" id="SM00910"/>
    </source>
</evidence>
<keyword evidence="6" id="KW-0472">Membrane</keyword>
<dbReference type="EMBL" id="JANBOH010000002">
    <property type="protein sequence ID" value="KAJ1648612.1"/>
    <property type="molecule type" value="Genomic_DNA"/>
</dbReference>
<dbReference type="AlphaFoldDB" id="A0A9W7XNK9"/>
<feature type="domain" description="HIRAN" evidence="8">
    <location>
        <begin position="284"/>
        <end position="377"/>
    </location>
</feature>
<dbReference type="InterPro" id="IPR014905">
    <property type="entry name" value="HIRAN"/>
</dbReference>
<feature type="compositionally biased region" description="Polar residues" evidence="7">
    <location>
        <begin position="37"/>
        <end position="80"/>
    </location>
</feature>
<keyword evidence="5" id="KW-1133">Transmembrane helix</keyword>
<keyword evidence="2" id="KW-0812">Transmembrane</keyword>
<evidence type="ECO:0000256" key="1">
    <source>
        <dbReference type="ARBA" id="ARBA00004141"/>
    </source>
</evidence>
<keyword evidence="10" id="KW-1185">Reference proteome</keyword>
<feature type="region of interest" description="Disordered" evidence="7">
    <location>
        <begin position="1"/>
        <end position="80"/>
    </location>
</feature>
<accession>A0A9W7XNK9</accession>
<evidence type="ECO:0000256" key="3">
    <source>
        <dbReference type="ARBA" id="ARBA00022723"/>
    </source>
</evidence>
<dbReference type="Pfam" id="PF08797">
    <property type="entry name" value="HIRAN"/>
    <property type="match status" value="1"/>
</dbReference>
<feature type="compositionally biased region" description="Low complexity" evidence="7">
    <location>
        <begin position="24"/>
        <end position="36"/>
    </location>
</feature>
<evidence type="ECO:0000313" key="10">
    <source>
        <dbReference type="Proteomes" id="UP001145021"/>
    </source>
</evidence>
<name>A0A9W7XNK9_9FUNG</name>
<evidence type="ECO:0000256" key="4">
    <source>
        <dbReference type="ARBA" id="ARBA00022801"/>
    </source>
</evidence>
<keyword evidence="3" id="KW-0479">Metal-binding</keyword>
<evidence type="ECO:0000313" key="9">
    <source>
        <dbReference type="EMBL" id="KAJ1648612.1"/>
    </source>
</evidence>
<dbReference type="PANTHER" id="PTHR15371:SF0">
    <property type="entry name" value="SD19278P"/>
    <property type="match status" value="1"/>
</dbReference>
<gene>
    <name evidence="9" type="primary">TIM23</name>
    <name evidence="9" type="ORF">LPJ64_000066</name>
</gene>
<dbReference type="GO" id="GO:0003676">
    <property type="term" value="F:nucleic acid binding"/>
    <property type="evidence" value="ECO:0007669"/>
    <property type="project" value="InterPro"/>
</dbReference>
<dbReference type="GO" id="GO:0030150">
    <property type="term" value="P:protein import into mitochondrial matrix"/>
    <property type="evidence" value="ECO:0007669"/>
    <property type="project" value="TreeGrafter"/>
</dbReference>
<sequence length="456" mass="49394">MSIFSVFSRGGSGSPDQQKEGEQKQAPQESQQQQQQYGSMSPNSSTTLLSDSQVESNSKSYYQVAPTTSTSRPSNQSATSLALDQMQGGVSEFLSQVDFSSPQLNPIASAGGIEYLNLEDGPIYASGVMPSRGWSDDLCYGTGTLYIMGLASGGAWGFMEGMKSQHGRNFKLRLNSVLNSMTRRGPFVGNSLGVLAMFYNSINSVIGAYRGTRDQLNSLGAAGISGMLFKIGSGPRASLISSILCTSVVGAYHVSVSAYANYKQKKVADISLTSPSERKLADMPTNTIALIVGRRYYSAEAILGQNIIFERQPCNPHDKNAIAAVGHGSGILGHLPRWLALVLAPCMDKIECSLLGRVSGIGNAYTTPVEIEIYAPPSASDQLFRMLDSYWQMWQLKAPPAVPEQEMSDLQEPDSSIYLSSLEDDFFDFGIDLDLDIDLDADDIEQRVFSESLVYL</sequence>
<reference evidence="9" key="1">
    <citation type="submission" date="2022-07" db="EMBL/GenBank/DDBJ databases">
        <title>Phylogenomic reconstructions and comparative analyses of Kickxellomycotina fungi.</title>
        <authorList>
            <person name="Reynolds N.K."/>
            <person name="Stajich J.E."/>
            <person name="Barry K."/>
            <person name="Grigoriev I.V."/>
            <person name="Crous P."/>
            <person name="Smith M.E."/>
        </authorList>
    </citation>
    <scope>NUCLEOTIDE SEQUENCE</scope>
    <source>
        <strain evidence="9">NBRC 105413</strain>
    </source>
</reference>
<dbReference type="Pfam" id="PF02466">
    <property type="entry name" value="Tim17"/>
    <property type="match status" value="1"/>
</dbReference>
<dbReference type="PANTHER" id="PTHR15371">
    <property type="entry name" value="TIM23"/>
    <property type="match status" value="1"/>
</dbReference>
<dbReference type="GO" id="GO:0005744">
    <property type="term" value="C:TIM23 mitochondrial import inner membrane translocase complex"/>
    <property type="evidence" value="ECO:0007669"/>
    <property type="project" value="TreeGrafter"/>
</dbReference>
<evidence type="ECO:0000256" key="2">
    <source>
        <dbReference type="ARBA" id="ARBA00022692"/>
    </source>
</evidence>
<keyword evidence="4" id="KW-0378">Hydrolase</keyword>
<dbReference type="GO" id="GO:0008270">
    <property type="term" value="F:zinc ion binding"/>
    <property type="evidence" value="ECO:0007669"/>
    <property type="project" value="InterPro"/>
</dbReference>
<protein>
    <submittedName>
        <fullName evidence="9">Mitochondrial import inner membrane translocase subunit tim23</fullName>
    </submittedName>
</protein>
<dbReference type="InterPro" id="IPR045238">
    <property type="entry name" value="Tim23-like"/>
</dbReference>
<dbReference type="Proteomes" id="UP001145021">
    <property type="component" value="Unassembled WGS sequence"/>
</dbReference>
<dbReference type="GO" id="GO:0008320">
    <property type="term" value="F:protein transmembrane transporter activity"/>
    <property type="evidence" value="ECO:0007669"/>
    <property type="project" value="TreeGrafter"/>
</dbReference>
<dbReference type="GO" id="GO:0016818">
    <property type="term" value="F:hydrolase activity, acting on acid anhydrides, in phosphorus-containing anhydrides"/>
    <property type="evidence" value="ECO:0007669"/>
    <property type="project" value="InterPro"/>
</dbReference>